<comment type="caution">
    <text evidence="1">The sequence shown here is derived from an EMBL/GenBank/DDBJ whole genome shotgun (WGS) entry which is preliminary data.</text>
</comment>
<keyword evidence="2" id="KW-1185">Reference proteome</keyword>
<proteinExistence type="predicted"/>
<reference evidence="2" key="1">
    <citation type="journal article" date="2019" name="Int. J. Syst. Evol. Microbiol.">
        <title>The Global Catalogue of Microorganisms (GCM) 10K type strain sequencing project: providing services to taxonomists for standard genome sequencing and annotation.</title>
        <authorList>
            <consortium name="The Broad Institute Genomics Platform"/>
            <consortium name="The Broad Institute Genome Sequencing Center for Infectious Disease"/>
            <person name="Wu L."/>
            <person name="Ma J."/>
        </authorList>
    </citation>
    <scope>NUCLEOTIDE SEQUENCE [LARGE SCALE GENOMIC DNA]</scope>
    <source>
        <strain evidence="2">CCM 7427</strain>
    </source>
</reference>
<organism evidence="1 2">
    <name type="scientific">Devosia albogilva</name>
    <dbReference type="NCBI Taxonomy" id="429726"/>
    <lineage>
        <taxon>Bacteria</taxon>
        <taxon>Pseudomonadati</taxon>
        <taxon>Pseudomonadota</taxon>
        <taxon>Alphaproteobacteria</taxon>
        <taxon>Hyphomicrobiales</taxon>
        <taxon>Devosiaceae</taxon>
        <taxon>Devosia</taxon>
    </lineage>
</organism>
<dbReference type="EMBL" id="JBHUNP010000001">
    <property type="protein sequence ID" value="MFD2647763.1"/>
    <property type="molecule type" value="Genomic_DNA"/>
</dbReference>
<dbReference type="RefSeq" id="WP_386832781.1">
    <property type="nucleotide sequence ID" value="NZ_JBHUNP010000001.1"/>
</dbReference>
<accession>A0ABW5QJK4</accession>
<evidence type="ECO:0000313" key="2">
    <source>
        <dbReference type="Proteomes" id="UP001597521"/>
    </source>
</evidence>
<evidence type="ECO:0000313" key="1">
    <source>
        <dbReference type="EMBL" id="MFD2647763.1"/>
    </source>
</evidence>
<gene>
    <name evidence="1" type="ORF">ACFSX5_08175</name>
</gene>
<sequence length="65" mass="7097">MTAVAEDRPLRGDLVTIATGASQYEWLLSLARRSRRPQRLPRALLADLGFPADADPASCGTTRFP</sequence>
<name>A0ABW5QJK4_9HYPH</name>
<evidence type="ECO:0008006" key="3">
    <source>
        <dbReference type="Google" id="ProtNLM"/>
    </source>
</evidence>
<dbReference type="Proteomes" id="UP001597521">
    <property type="component" value="Unassembled WGS sequence"/>
</dbReference>
<protein>
    <recommendedName>
        <fullName evidence="3">DUF1127 domain-containing protein</fullName>
    </recommendedName>
</protein>